<dbReference type="Proteomes" id="UP000275401">
    <property type="component" value="Unassembled WGS sequence"/>
</dbReference>
<feature type="compositionally biased region" description="Pro residues" evidence="1">
    <location>
        <begin position="250"/>
        <end position="262"/>
    </location>
</feature>
<evidence type="ECO:0008006" key="4">
    <source>
        <dbReference type="Google" id="ProtNLM"/>
    </source>
</evidence>
<dbReference type="EMBL" id="RIBZ01000115">
    <property type="protein sequence ID" value="RNG31130.1"/>
    <property type="molecule type" value="Genomic_DNA"/>
</dbReference>
<feature type="compositionally biased region" description="Polar residues" evidence="1">
    <location>
        <begin position="206"/>
        <end position="222"/>
    </location>
</feature>
<organism evidence="2 3">
    <name type="scientific">Streptomyces botrytidirepellens</name>
    <dbReference type="NCBI Taxonomy" id="2486417"/>
    <lineage>
        <taxon>Bacteria</taxon>
        <taxon>Bacillati</taxon>
        <taxon>Actinomycetota</taxon>
        <taxon>Actinomycetes</taxon>
        <taxon>Kitasatosporales</taxon>
        <taxon>Streptomycetaceae</taxon>
        <taxon>Streptomyces</taxon>
    </lineage>
</organism>
<evidence type="ECO:0000313" key="3">
    <source>
        <dbReference type="Proteomes" id="UP000275401"/>
    </source>
</evidence>
<dbReference type="InterPro" id="IPR036689">
    <property type="entry name" value="ESAT-6-like_sf"/>
</dbReference>
<sequence length="467" mass="47991">MCYTITTFDGMSFEKMLSLVAGTDEEEIIRKGNALTSAGAELDKIGDELKKRVGRVTWDGEGGDAFREWGDDFAKQALKLAKYVGDVGKAMEHSGEALTQVKKAIPKRPDGTGVCYADADKEKERLETLKELEPETRSQLLRLAGSYGTQAGAIDLSAQDEPVFKPLPNAAIPDSFIEGGQESYGSSGGSAGTVSSAGGGAPSAQHAVQDSTFSPGHVTNPSAPGAGGHVTVPDATHTNIDGVKDLPRTDPAPAPSAPPPTPTGQQGPGREVTGLPVTPPVSPSPGLGRSGPPVNPVGRTGGPRLGGGKGLESINARPVTNPMRADREVVGGMPPRQTPTSGDARTARGPVIGGEQGRTTGRTGVPTTTGQGVVGGRPVTGVPSRGSASSARPGRMARSASELRVNGEFTQGGSGLVRGATGVSGVPSAQNSRRSQKRDGGEAPDYLTEDEETWTGGERRNVPPVIE</sequence>
<accession>A0A3M8WPD5</accession>
<feature type="compositionally biased region" description="Gly residues" evidence="1">
    <location>
        <begin position="186"/>
        <end position="201"/>
    </location>
</feature>
<feature type="compositionally biased region" description="Gly residues" evidence="1">
    <location>
        <begin position="299"/>
        <end position="310"/>
    </location>
</feature>
<evidence type="ECO:0000313" key="2">
    <source>
        <dbReference type="EMBL" id="RNG31130.1"/>
    </source>
</evidence>
<protein>
    <recommendedName>
        <fullName evidence="4">WXG100 family type VII secretion target</fullName>
    </recommendedName>
</protein>
<feature type="compositionally biased region" description="Low complexity" evidence="1">
    <location>
        <begin position="357"/>
        <end position="400"/>
    </location>
</feature>
<feature type="region of interest" description="Disordered" evidence="1">
    <location>
        <begin position="165"/>
        <end position="467"/>
    </location>
</feature>
<keyword evidence="3" id="KW-1185">Reference proteome</keyword>
<evidence type="ECO:0000256" key="1">
    <source>
        <dbReference type="SAM" id="MobiDB-lite"/>
    </source>
</evidence>
<gene>
    <name evidence="2" type="ORF">EEJ42_09025</name>
</gene>
<reference evidence="2 3" key="1">
    <citation type="submission" date="2018-11" db="EMBL/GenBank/DDBJ databases">
        <title>The Potential of Streptomyces as Biocontrol Agents against the Tomato grey mould, Botrytis cinerea (Gray mold) Frontiers in Microbiology.</title>
        <authorList>
            <person name="Li D."/>
        </authorList>
    </citation>
    <scope>NUCLEOTIDE SEQUENCE [LARGE SCALE GENOMIC DNA]</scope>
    <source>
        <strain evidence="2 3">NEAU-LD23</strain>
    </source>
</reference>
<dbReference type="AlphaFoldDB" id="A0A3M8WPD5"/>
<proteinExistence type="predicted"/>
<comment type="caution">
    <text evidence="2">The sequence shown here is derived from an EMBL/GenBank/DDBJ whole genome shotgun (WGS) entry which is preliminary data.</text>
</comment>
<name>A0A3M8WPD5_9ACTN</name>
<dbReference type="SUPFAM" id="SSF140453">
    <property type="entry name" value="EsxAB dimer-like"/>
    <property type="match status" value="1"/>
</dbReference>